<dbReference type="InterPro" id="IPR041118">
    <property type="entry name" value="Rx_N"/>
</dbReference>
<evidence type="ECO:0000259" key="7">
    <source>
        <dbReference type="Pfam" id="PF18052"/>
    </source>
</evidence>
<dbReference type="Pfam" id="PF18052">
    <property type="entry name" value="Rx_N"/>
    <property type="match status" value="1"/>
</dbReference>
<keyword evidence="5" id="KW-0611">Plant defense</keyword>
<evidence type="ECO:0000259" key="8">
    <source>
        <dbReference type="Pfam" id="PF23559"/>
    </source>
</evidence>
<dbReference type="GO" id="GO:0009626">
    <property type="term" value="P:plant-type hypersensitive response"/>
    <property type="evidence" value="ECO:0007669"/>
    <property type="project" value="UniProtKB-ARBA"/>
</dbReference>
<dbReference type="SUPFAM" id="SSF52540">
    <property type="entry name" value="P-loop containing nucleoside triphosphate hydrolases"/>
    <property type="match status" value="1"/>
</dbReference>
<dbReference type="Gene3D" id="1.20.5.4130">
    <property type="match status" value="1"/>
</dbReference>
<dbReference type="PANTHER" id="PTHR23155">
    <property type="entry name" value="DISEASE RESISTANCE PROTEIN RP"/>
    <property type="match status" value="1"/>
</dbReference>
<sequence length="938" mass="107813">METTALSLAKTVLGGVLQKASSAAVNEVANMLGVRQDVWYIKGEMEMIQSFLIAAEAQPNENILVRTWVIQVRELAYQIENCLAECVLHLENRGLGYKLQTLGTRRRIASNIRSIREQVYEVSQRNLRYNIIKPMNFSSEVQVTYSDDTYETSMDICVAEEVGYRLPEYDEIEMMMIQEECLKVIWVVGMDGLGKTALAKTVFNRQKVCNNFPCRVWVTLSQISNVNDLLREILKKISKNKEEEVRNKVEELFSCVRSQLELKKYLVVLDDLRTQKDWDIIERVFPNKRGSCVMVTTTSMYVANRCNWERRYIHLPEPLSDESSRNLLLEKIYETNKGLYSKINSRYMDIVNKIIRKCRGVPLAILTIGGLLATKPMNIREWERVVYSCGYFADESESCLYSSYQDLPDHLKQCLLYVCPFPENFEIPRSMLIYQWVAEQHAITKHEIEGQVMKTAEEVANEYFCELINRNLIQPWNVGYDGMVKSCRVHIVMRKFLIKMLVEKEPTFTMNRLEKPVDKIHRLIKTKSNEIGITSYLQNIKAVSIFDARVSSVLLDSSKLKFLRILHFQDMTYLDESELSYNNFKLAITRHLGNFKYLKYISMPRITGEVKLPKSVGNLRHLQTLDMRDVTVQTVPNTIIKLEKLRHLLIGPAAMPKGIGNLKELQVLKHVDIGRSHRRVVGELAQLRQLRKLGVANLGRGHDENFSASISELSSLRSLKIRLAKSEGAAGGFLDSVSSPPEHLRSINLEGWIEKLPVWVSSLYNLAKVTLWETRLDDDAIVLLQELPNLLLLDLCVDSYVRAKLTFRSVKFSKLKQLSVTLLTNLDELIFEEGTSPELQTLEIEDCELKSGISGAEHLPKLKKLKLDYNVYVANLDEVQRQVGEHPNHPALEIVDPEYQKERDDFYRGNTSGGPPVQENTEEIENSSSRCSWCMPHF</sequence>
<dbReference type="GO" id="GO:0043531">
    <property type="term" value="F:ADP binding"/>
    <property type="evidence" value="ECO:0007669"/>
    <property type="project" value="InterPro"/>
</dbReference>
<evidence type="ECO:0000256" key="3">
    <source>
        <dbReference type="ARBA" id="ARBA00022737"/>
    </source>
</evidence>
<dbReference type="Pfam" id="PF23598">
    <property type="entry name" value="LRR_14"/>
    <property type="match status" value="1"/>
</dbReference>
<dbReference type="AlphaFoldDB" id="A0AAV8CKT9"/>
<dbReference type="Proteomes" id="UP001140206">
    <property type="component" value="Chromosome 5"/>
</dbReference>
<dbReference type="InterPro" id="IPR058922">
    <property type="entry name" value="WHD_DRP"/>
</dbReference>
<dbReference type="EMBL" id="JAMFTS010000005">
    <property type="protein sequence ID" value="KAJ4756419.1"/>
    <property type="molecule type" value="Genomic_DNA"/>
</dbReference>
<dbReference type="InterPro" id="IPR042197">
    <property type="entry name" value="Apaf_helical"/>
</dbReference>
<reference evidence="10" key="1">
    <citation type="submission" date="2022-08" db="EMBL/GenBank/DDBJ databases">
        <authorList>
            <person name="Marques A."/>
        </authorList>
    </citation>
    <scope>NUCLEOTIDE SEQUENCE</scope>
    <source>
        <strain evidence="10">RhyPub2mFocal</strain>
        <tissue evidence="10">Leaves</tissue>
    </source>
</reference>
<dbReference type="Pfam" id="PF00931">
    <property type="entry name" value="NB-ARC"/>
    <property type="match status" value="1"/>
</dbReference>
<keyword evidence="11" id="KW-1185">Reference proteome</keyword>
<evidence type="ECO:0000256" key="4">
    <source>
        <dbReference type="ARBA" id="ARBA00022741"/>
    </source>
</evidence>
<evidence type="ECO:0000256" key="2">
    <source>
        <dbReference type="ARBA" id="ARBA00022614"/>
    </source>
</evidence>
<dbReference type="Gene3D" id="3.80.10.10">
    <property type="entry name" value="Ribonuclease Inhibitor"/>
    <property type="match status" value="1"/>
</dbReference>
<evidence type="ECO:0000256" key="1">
    <source>
        <dbReference type="ARBA" id="ARBA00008894"/>
    </source>
</evidence>
<proteinExistence type="inferred from homology"/>
<evidence type="ECO:0000259" key="9">
    <source>
        <dbReference type="Pfam" id="PF23598"/>
    </source>
</evidence>
<dbReference type="InterPro" id="IPR002182">
    <property type="entry name" value="NB-ARC"/>
</dbReference>
<gene>
    <name evidence="10" type="ORF">LUZ62_090824</name>
</gene>
<name>A0AAV8CKT9_9POAL</name>
<dbReference type="Pfam" id="PF23559">
    <property type="entry name" value="WHD_DRP"/>
    <property type="match status" value="1"/>
</dbReference>
<comment type="caution">
    <text evidence="10">The sequence shown here is derived from an EMBL/GenBank/DDBJ whole genome shotgun (WGS) entry which is preliminary data.</text>
</comment>
<dbReference type="SUPFAM" id="SSF52058">
    <property type="entry name" value="L domain-like"/>
    <property type="match status" value="1"/>
</dbReference>
<feature type="domain" description="NB-ARC" evidence="6">
    <location>
        <begin position="171"/>
        <end position="335"/>
    </location>
</feature>
<keyword evidence="3" id="KW-0677">Repeat</keyword>
<dbReference type="InterPro" id="IPR032675">
    <property type="entry name" value="LRR_dom_sf"/>
</dbReference>
<dbReference type="GO" id="GO:0042742">
    <property type="term" value="P:defense response to bacterium"/>
    <property type="evidence" value="ECO:0007669"/>
    <property type="project" value="UniProtKB-ARBA"/>
</dbReference>
<protein>
    <submittedName>
        <fullName evidence="10">Disease resistance protein (CC-NBS-LRR class) family</fullName>
    </submittedName>
</protein>
<keyword evidence="2" id="KW-0433">Leucine-rich repeat</keyword>
<accession>A0AAV8CKT9</accession>
<dbReference type="Gene3D" id="1.10.10.10">
    <property type="entry name" value="Winged helix-like DNA-binding domain superfamily/Winged helix DNA-binding domain"/>
    <property type="match status" value="1"/>
</dbReference>
<dbReference type="GO" id="GO:0002758">
    <property type="term" value="P:innate immune response-activating signaling pathway"/>
    <property type="evidence" value="ECO:0007669"/>
    <property type="project" value="UniProtKB-ARBA"/>
</dbReference>
<evidence type="ECO:0000259" key="6">
    <source>
        <dbReference type="Pfam" id="PF00931"/>
    </source>
</evidence>
<feature type="domain" description="Disease resistance protein winged helix" evidence="8">
    <location>
        <begin position="421"/>
        <end position="495"/>
    </location>
</feature>
<dbReference type="PRINTS" id="PR00364">
    <property type="entry name" value="DISEASERSIST"/>
</dbReference>
<feature type="domain" description="Disease resistance R13L4/SHOC-2-like LRR" evidence="9">
    <location>
        <begin position="541"/>
        <end position="892"/>
    </location>
</feature>
<comment type="similarity">
    <text evidence="1">Belongs to the disease resistance NB-LRR family.</text>
</comment>
<dbReference type="Gene3D" id="1.10.8.430">
    <property type="entry name" value="Helical domain of apoptotic protease-activating factors"/>
    <property type="match status" value="1"/>
</dbReference>
<dbReference type="InterPro" id="IPR036388">
    <property type="entry name" value="WH-like_DNA-bd_sf"/>
</dbReference>
<dbReference type="InterPro" id="IPR038005">
    <property type="entry name" value="RX-like_CC"/>
</dbReference>
<dbReference type="InterPro" id="IPR044974">
    <property type="entry name" value="Disease_R_plants"/>
</dbReference>
<organism evidence="10 11">
    <name type="scientific">Rhynchospora pubera</name>
    <dbReference type="NCBI Taxonomy" id="906938"/>
    <lineage>
        <taxon>Eukaryota</taxon>
        <taxon>Viridiplantae</taxon>
        <taxon>Streptophyta</taxon>
        <taxon>Embryophyta</taxon>
        <taxon>Tracheophyta</taxon>
        <taxon>Spermatophyta</taxon>
        <taxon>Magnoliopsida</taxon>
        <taxon>Liliopsida</taxon>
        <taxon>Poales</taxon>
        <taxon>Cyperaceae</taxon>
        <taxon>Cyperoideae</taxon>
        <taxon>Rhynchosporeae</taxon>
        <taxon>Rhynchospora</taxon>
    </lineage>
</organism>
<feature type="domain" description="Disease resistance N-terminal" evidence="7">
    <location>
        <begin position="12"/>
        <end position="94"/>
    </location>
</feature>
<evidence type="ECO:0000313" key="10">
    <source>
        <dbReference type="EMBL" id="KAJ4756419.1"/>
    </source>
</evidence>
<evidence type="ECO:0000313" key="11">
    <source>
        <dbReference type="Proteomes" id="UP001140206"/>
    </source>
</evidence>
<dbReference type="FunFam" id="1.10.10.10:FF:000322">
    <property type="entry name" value="Probable disease resistance protein At1g63360"/>
    <property type="match status" value="1"/>
</dbReference>
<keyword evidence="4" id="KW-0547">Nucleotide-binding</keyword>
<dbReference type="PANTHER" id="PTHR23155:SF963">
    <property type="entry name" value="OS06G0287000 PROTEIN"/>
    <property type="match status" value="1"/>
</dbReference>
<evidence type="ECO:0000256" key="5">
    <source>
        <dbReference type="ARBA" id="ARBA00022821"/>
    </source>
</evidence>
<dbReference type="InterPro" id="IPR027417">
    <property type="entry name" value="P-loop_NTPase"/>
</dbReference>
<dbReference type="CDD" id="cd14798">
    <property type="entry name" value="RX-CC_like"/>
    <property type="match status" value="1"/>
</dbReference>
<dbReference type="Gene3D" id="3.40.50.300">
    <property type="entry name" value="P-loop containing nucleotide triphosphate hydrolases"/>
    <property type="match status" value="1"/>
</dbReference>
<dbReference type="InterPro" id="IPR055414">
    <property type="entry name" value="LRR_R13L4/SHOC2-like"/>
</dbReference>